<dbReference type="EMBL" id="KQ763593">
    <property type="protein sequence ID" value="OAD54906.1"/>
    <property type="molecule type" value="Genomic_DNA"/>
</dbReference>
<gene>
    <name evidence="1" type="ORF">WN48_05879</name>
</gene>
<protein>
    <submittedName>
        <fullName evidence="1">Uncharacterized protein</fullName>
    </submittedName>
</protein>
<accession>A0A310SLX0</accession>
<sequence length="69" mass="7901">MRSYGTVEARNARNGRVAVAPRIHVVDEYFLHLIELKTVSTILFHGFFPKKAHRISDCVANSCQIKKFL</sequence>
<evidence type="ECO:0000313" key="1">
    <source>
        <dbReference type="EMBL" id="OAD54906.1"/>
    </source>
</evidence>
<name>A0A310SLX0_9HYME</name>
<keyword evidence="2" id="KW-1185">Reference proteome</keyword>
<dbReference type="Proteomes" id="UP000250275">
    <property type="component" value="Unassembled WGS sequence"/>
</dbReference>
<organism evidence="1 2">
    <name type="scientific">Eufriesea mexicana</name>
    <dbReference type="NCBI Taxonomy" id="516756"/>
    <lineage>
        <taxon>Eukaryota</taxon>
        <taxon>Metazoa</taxon>
        <taxon>Ecdysozoa</taxon>
        <taxon>Arthropoda</taxon>
        <taxon>Hexapoda</taxon>
        <taxon>Insecta</taxon>
        <taxon>Pterygota</taxon>
        <taxon>Neoptera</taxon>
        <taxon>Endopterygota</taxon>
        <taxon>Hymenoptera</taxon>
        <taxon>Apocrita</taxon>
        <taxon>Aculeata</taxon>
        <taxon>Apoidea</taxon>
        <taxon>Anthophila</taxon>
        <taxon>Apidae</taxon>
        <taxon>Eufriesea</taxon>
    </lineage>
</organism>
<reference evidence="1 2" key="1">
    <citation type="submission" date="2015-07" db="EMBL/GenBank/DDBJ databases">
        <title>The genome of Eufriesea mexicana.</title>
        <authorList>
            <person name="Pan H."/>
            <person name="Kapheim K."/>
        </authorList>
    </citation>
    <scope>NUCLEOTIDE SEQUENCE [LARGE SCALE GENOMIC DNA]</scope>
    <source>
        <strain evidence="1">0111107269</strain>
        <tissue evidence="1">Whole body</tissue>
    </source>
</reference>
<evidence type="ECO:0000313" key="2">
    <source>
        <dbReference type="Proteomes" id="UP000250275"/>
    </source>
</evidence>
<proteinExistence type="predicted"/>
<dbReference type="AlphaFoldDB" id="A0A310SLX0"/>